<dbReference type="PANTHER" id="PTHR43475">
    <property type="entry name" value="METHYLTHIORIBOSE-1-PHOSPHATE ISOMERASE"/>
    <property type="match status" value="1"/>
</dbReference>
<dbReference type="PROSITE" id="PS51462">
    <property type="entry name" value="NUDIX"/>
    <property type="match status" value="1"/>
</dbReference>
<evidence type="ECO:0000256" key="1">
    <source>
        <dbReference type="ARBA" id="ARBA00007251"/>
    </source>
</evidence>
<gene>
    <name evidence="4" type="ORF">C7999DRAFT_43313</name>
</gene>
<sequence>MTSTSSTDVEWKKRSVVSSFIFKFDGGQPQVALFRRSDKVSTYRQHLAPISGSINPADASPLAAAWREIREETTLTPESLSLLRQGKSYSFRDESIRREWTVFPFLFRLKTPEDEQRIRIDWEHDGWEWHHPDIVIRDSEGAIGGVPRLAESLRRVWFETDLGPQAGAVLSSGLEALSQDHESGARQLATAALQTLREAIAAMEEPDGKPTEEWWAKVRFMSWHLWKNGRESMGAAIMSALLTALGNIERVVKEVQKTASRRDAVLNQIDHQITARQEAAKLISQAFGAYLARAFPSKLASNQPITILTLSESSTIRQGLRYAALNSGFILDLHILESRPLYEGVSLAGSLAEDLLSTSSASRTHKITLYSDASAALASSAVDLVVLGADRIAASGAVSNKTGSLPAVLSAKHISPRARVVVLGDSDKIGTPGHPEDHVVEDNDDSQISRAWQAEYNSARVRHAATTLQNLKSPESRLKLEIRNVFFEWVSADLIDAYVTESGEWTLQQIAEHSSRLEVEEKRFFESL</sequence>
<accession>A0AAN7CQL4</accession>
<feature type="domain" description="Nudix hydrolase" evidence="3">
    <location>
        <begin position="12"/>
        <end position="155"/>
    </location>
</feature>
<proteinExistence type="inferred from homology"/>
<evidence type="ECO:0000313" key="4">
    <source>
        <dbReference type="EMBL" id="KAK4245123.1"/>
    </source>
</evidence>
<reference evidence="4" key="2">
    <citation type="submission" date="2023-05" db="EMBL/GenBank/DDBJ databases">
        <authorList>
            <consortium name="Lawrence Berkeley National Laboratory"/>
            <person name="Steindorff A."/>
            <person name="Hensen N."/>
            <person name="Bonometti L."/>
            <person name="Westerberg I."/>
            <person name="Brannstrom I.O."/>
            <person name="Guillou S."/>
            <person name="Cros-Aarteil S."/>
            <person name="Calhoun S."/>
            <person name="Haridas S."/>
            <person name="Kuo A."/>
            <person name="Mondo S."/>
            <person name="Pangilinan J."/>
            <person name="Riley R."/>
            <person name="Labutti K."/>
            <person name="Andreopoulos B."/>
            <person name="Lipzen A."/>
            <person name="Chen C."/>
            <person name="Yanf M."/>
            <person name="Daum C."/>
            <person name="Ng V."/>
            <person name="Clum A."/>
            <person name="Ohm R."/>
            <person name="Martin F."/>
            <person name="Silar P."/>
            <person name="Natvig D."/>
            <person name="Lalanne C."/>
            <person name="Gautier V."/>
            <person name="Ament-Velasquez S.L."/>
            <person name="Kruys A."/>
            <person name="Hutchinson M.I."/>
            <person name="Powell A.J."/>
            <person name="Barry K."/>
            <person name="Miller A.N."/>
            <person name="Grigoriev I.V."/>
            <person name="Debuchy R."/>
            <person name="Gladieux P."/>
            <person name="Thoren M.H."/>
            <person name="Johannesson H."/>
        </authorList>
    </citation>
    <scope>NUCLEOTIDE SEQUENCE</scope>
    <source>
        <strain evidence="4">CBS 359.72</strain>
    </source>
</reference>
<dbReference type="Gene3D" id="3.40.50.10470">
    <property type="entry name" value="Translation initiation factor eif-2b, domain 2"/>
    <property type="match status" value="1"/>
</dbReference>
<dbReference type="SUPFAM" id="SSF100950">
    <property type="entry name" value="NagB/RpiA/CoA transferase-like"/>
    <property type="match status" value="1"/>
</dbReference>
<dbReference type="AlphaFoldDB" id="A0AAN7CQL4"/>
<name>A0AAN7CQL4_9PEZI</name>
<evidence type="ECO:0000313" key="5">
    <source>
        <dbReference type="Proteomes" id="UP001303647"/>
    </source>
</evidence>
<comment type="caution">
    <text evidence="4">The sequence shown here is derived from an EMBL/GenBank/DDBJ whole genome shotgun (WGS) entry which is preliminary data.</text>
</comment>
<dbReference type="Pfam" id="PF00293">
    <property type="entry name" value="NUDIX"/>
    <property type="match status" value="1"/>
</dbReference>
<dbReference type="Proteomes" id="UP001303647">
    <property type="component" value="Unassembled WGS sequence"/>
</dbReference>
<dbReference type="Gene3D" id="3.90.79.10">
    <property type="entry name" value="Nucleoside Triphosphate Pyrophosphohydrolase"/>
    <property type="match status" value="1"/>
</dbReference>
<dbReference type="CDD" id="cd18872">
    <property type="entry name" value="NUDIX_eIF-2B"/>
    <property type="match status" value="1"/>
</dbReference>
<keyword evidence="5" id="KW-1185">Reference proteome</keyword>
<dbReference type="GO" id="GO:0019509">
    <property type="term" value="P:L-methionine salvage from methylthioadenosine"/>
    <property type="evidence" value="ECO:0007669"/>
    <property type="project" value="TreeGrafter"/>
</dbReference>
<evidence type="ECO:0000259" key="3">
    <source>
        <dbReference type="PROSITE" id="PS51462"/>
    </source>
</evidence>
<keyword evidence="4" id="KW-0413">Isomerase</keyword>
<dbReference type="InterPro" id="IPR042529">
    <property type="entry name" value="IF_2B-like_C"/>
</dbReference>
<protein>
    <submittedName>
        <fullName evidence="4">Methylthioribose-1-phosphate isomerase</fullName>
    </submittedName>
</protein>
<dbReference type="InterPro" id="IPR000649">
    <property type="entry name" value="IF-2B-related"/>
</dbReference>
<reference evidence="4" key="1">
    <citation type="journal article" date="2023" name="Mol. Phylogenet. Evol.">
        <title>Genome-scale phylogeny and comparative genomics of the fungal order Sordariales.</title>
        <authorList>
            <person name="Hensen N."/>
            <person name="Bonometti L."/>
            <person name="Westerberg I."/>
            <person name="Brannstrom I.O."/>
            <person name="Guillou S."/>
            <person name="Cros-Aarteil S."/>
            <person name="Calhoun S."/>
            <person name="Haridas S."/>
            <person name="Kuo A."/>
            <person name="Mondo S."/>
            <person name="Pangilinan J."/>
            <person name="Riley R."/>
            <person name="LaButti K."/>
            <person name="Andreopoulos B."/>
            <person name="Lipzen A."/>
            <person name="Chen C."/>
            <person name="Yan M."/>
            <person name="Daum C."/>
            <person name="Ng V."/>
            <person name="Clum A."/>
            <person name="Steindorff A."/>
            <person name="Ohm R.A."/>
            <person name="Martin F."/>
            <person name="Silar P."/>
            <person name="Natvig D.O."/>
            <person name="Lalanne C."/>
            <person name="Gautier V."/>
            <person name="Ament-Velasquez S.L."/>
            <person name="Kruys A."/>
            <person name="Hutchinson M.I."/>
            <person name="Powell A.J."/>
            <person name="Barry K."/>
            <person name="Miller A.N."/>
            <person name="Grigoriev I.V."/>
            <person name="Debuchy R."/>
            <person name="Gladieux P."/>
            <person name="Hiltunen Thoren M."/>
            <person name="Johannesson H."/>
        </authorList>
    </citation>
    <scope>NUCLEOTIDE SEQUENCE</scope>
    <source>
        <strain evidence="4">CBS 359.72</strain>
    </source>
</reference>
<comment type="similarity">
    <text evidence="1 2">Belongs to the eIF-2B alpha/beta/delta subunits family.</text>
</comment>
<dbReference type="InterPro" id="IPR037171">
    <property type="entry name" value="NagB/RpiA_transferase-like"/>
</dbReference>
<dbReference type="InterPro" id="IPR015797">
    <property type="entry name" value="NUDIX_hydrolase-like_dom_sf"/>
</dbReference>
<dbReference type="EMBL" id="MU857711">
    <property type="protein sequence ID" value="KAK4245123.1"/>
    <property type="molecule type" value="Genomic_DNA"/>
</dbReference>
<dbReference type="SUPFAM" id="SSF55811">
    <property type="entry name" value="Nudix"/>
    <property type="match status" value="1"/>
</dbReference>
<dbReference type="GO" id="GO:0046523">
    <property type="term" value="F:S-methyl-5-thioribose-1-phosphate isomerase activity"/>
    <property type="evidence" value="ECO:0007669"/>
    <property type="project" value="TreeGrafter"/>
</dbReference>
<organism evidence="4 5">
    <name type="scientific">Corynascus novoguineensis</name>
    <dbReference type="NCBI Taxonomy" id="1126955"/>
    <lineage>
        <taxon>Eukaryota</taxon>
        <taxon>Fungi</taxon>
        <taxon>Dikarya</taxon>
        <taxon>Ascomycota</taxon>
        <taxon>Pezizomycotina</taxon>
        <taxon>Sordariomycetes</taxon>
        <taxon>Sordariomycetidae</taxon>
        <taxon>Sordariales</taxon>
        <taxon>Chaetomiaceae</taxon>
        <taxon>Corynascus</taxon>
    </lineage>
</organism>
<dbReference type="InterPro" id="IPR000086">
    <property type="entry name" value="NUDIX_hydrolase_dom"/>
</dbReference>
<dbReference type="PANTHER" id="PTHR43475:SF3">
    <property type="entry name" value="TRANSLATION INITIATION FACTOR EIF-2B SUBUNIT FAMILY PROTEIN (AFU_ORTHOLOGUE AFUA_2G14290)"/>
    <property type="match status" value="1"/>
</dbReference>
<dbReference type="Pfam" id="PF01008">
    <property type="entry name" value="IF-2B"/>
    <property type="match status" value="1"/>
</dbReference>
<evidence type="ECO:0000256" key="2">
    <source>
        <dbReference type="RuleBase" id="RU003814"/>
    </source>
</evidence>